<reference evidence="1" key="1">
    <citation type="submission" date="2018-11" db="EMBL/GenBank/DDBJ databases">
        <authorList>
            <consortium name="Genoscope - CEA"/>
            <person name="William W."/>
        </authorList>
    </citation>
    <scope>NUCLEOTIDE SEQUENCE</scope>
</reference>
<dbReference type="EMBL" id="LR031571">
    <property type="protein sequence ID" value="VDC74079.1"/>
    <property type="molecule type" value="Genomic_DNA"/>
</dbReference>
<name>A0A3P5Z590_BRACM</name>
<gene>
    <name evidence="1" type="ORF">BRAA01T00581Z</name>
</gene>
<evidence type="ECO:0000313" key="1">
    <source>
        <dbReference type="EMBL" id="VDC74079.1"/>
    </source>
</evidence>
<sequence>MEQPRSLQRFFWINYSLGHRNKRMRTRCILLTRALAGLSLTFKLR</sequence>
<organism evidence="1">
    <name type="scientific">Brassica campestris</name>
    <name type="common">Field mustard</name>
    <dbReference type="NCBI Taxonomy" id="3711"/>
    <lineage>
        <taxon>Eukaryota</taxon>
        <taxon>Viridiplantae</taxon>
        <taxon>Streptophyta</taxon>
        <taxon>Embryophyta</taxon>
        <taxon>Tracheophyta</taxon>
        <taxon>Spermatophyta</taxon>
        <taxon>Magnoliopsida</taxon>
        <taxon>eudicotyledons</taxon>
        <taxon>Gunneridae</taxon>
        <taxon>Pentapetalae</taxon>
        <taxon>rosids</taxon>
        <taxon>malvids</taxon>
        <taxon>Brassicales</taxon>
        <taxon>Brassicaceae</taxon>
        <taxon>Brassiceae</taxon>
        <taxon>Brassica</taxon>
    </lineage>
</organism>
<dbReference type="AlphaFoldDB" id="A0A3P5Z590"/>
<proteinExistence type="predicted"/>
<protein>
    <submittedName>
        <fullName evidence="1">Uncharacterized protein</fullName>
    </submittedName>
</protein>
<accession>A0A3P5Z590</accession>